<evidence type="ECO:0000256" key="1">
    <source>
        <dbReference type="SAM" id="MobiDB-lite"/>
    </source>
</evidence>
<feature type="compositionally biased region" description="Polar residues" evidence="1">
    <location>
        <begin position="171"/>
        <end position="184"/>
    </location>
</feature>
<feature type="compositionally biased region" description="Polar residues" evidence="1">
    <location>
        <begin position="239"/>
        <end position="249"/>
    </location>
</feature>
<dbReference type="PANTHER" id="PTHR31344:SF11">
    <property type="entry name" value="NUCLEOLAR PROTEIN GAR2-LIKE PROTEIN"/>
    <property type="match status" value="1"/>
</dbReference>
<feature type="compositionally biased region" description="Polar residues" evidence="1">
    <location>
        <begin position="42"/>
        <end position="57"/>
    </location>
</feature>
<feature type="compositionally biased region" description="Basic and acidic residues" evidence="1">
    <location>
        <begin position="202"/>
        <end position="212"/>
    </location>
</feature>
<keyword evidence="3" id="KW-1185">Reference proteome</keyword>
<organism evidence="2 3">
    <name type="scientific">Salix koriyanagi</name>
    <dbReference type="NCBI Taxonomy" id="2511006"/>
    <lineage>
        <taxon>Eukaryota</taxon>
        <taxon>Viridiplantae</taxon>
        <taxon>Streptophyta</taxon>
        <taxon>Embryophyta</taxon>
        <taxon>Tracheophyta</taxon>
        <taxon>Spermatophyta</taxon>
        <taxon>Magnoliopsida</taxon>
        <taxon>eudicotyledons</taxon>
        <taxon>Gunneridae</taxon>
        <taxon>Pentapetalae</taxon>
        <taxon>rosids</taxon>
        <taxon>fabids</taxon>
        <taxon>Malpighiales</taxon>
        <taxon>Salicaceae</taxon>
        <taxon>Saliceae</taxon>
        <taxon>Salix</taxon>
    </lineage>
</organism>
<feature type="compositionally biased region" description="Basic and acidic residues" evidence="1">
    <location>
        <begin position="19"/>
        <end position="41"/>
    </location>
</feature>
<accession>A0A9Q1APD1</accession>
<dbReference type="PANTHER" id="PTHR31344">
    <property type="entry name" value="NUCLEAR PORE COMPLEX PROTEIN NUP205"/>
    <property type="match status" value="1"/>
</dbReference>
<dbReference type="GO" id="GO:0005643">
    <property type="term" value="C:nuclear pore"/>
    <property type="evidence" value="ECO:0007669"/>
    <property type="project" value="InterPro"/>
</dbReference>
<evidence type="ECO:0000313" key="2">
    <source>
        <dbReference type="EMBL" id="KAJ6778723.1"/>
    </source>
</evidence>
<proteinExistence type="predicted"/>
<feature type="compositionally biased region" description="Basic and acidic residues" evidence="1">
    <location>
        <begin position="72"/>
        <end position="85"/>
    </location>
</feature>
<dbReference type="InterPro" id="IPR021827">
    <property type="entry name" value="Nup186/Nup192/Nup205"/>
</dbReference>
<feature type="region of interest" description="Disordered" evidence="1">
    <location>
        <begin position="1"/>
        <end position="265"/>
    </location>
</feature>
<dbReference type="AlphaFoldDB" id="A0A9Q1APD1"/>
<sequence>MKESDKRRTPSNNQSKRSGKSERRLNQTTKRLESKSLHTKPDSSSTILVSDSNTGSEPSEVYDNLVIDYVDDVNRSEEPPQDSKADSMVTRGNKGDALDDHSGDLDREAKEGKEDESDSETTQDSVSSHGDSVTADGEKVENVLIVPKTVSNKNLLESGPPRGSRVKSDRNSSISRSKAVNNTPKKPAKINKGPLKATSKSSFDKNSKDTRVPPKPSLESSEGVDDKPAEDVKEIDEASNGTQSVASDNETVDAEENGEHEAEAELNQKIEDMEMRIGKLEAELREVAALEISLYSVVPEHGSSAHKVHTPARRLSRLYIHACKHWTQVKRATVAKNTVSGLVLISKSCGNDVPRQAFGSSRHSSPLARLAESNGGSKKGEGKPTQLKWKGGSGSKQVNGFMQIDDDWQETGTFTAALERVESWIFSRVVESVWWQALTPHMQSPTGDLSSNKHHWKVAWTSLG</sequence>
<feature type="region of interest" description="Disordered" evidence="1">
    <location>
        <begin position="355"/>
        <end position="394"/>
    </location>
</feature>
<reference evidence="2" key="2">
    <citation type="journal article" date="2023" name="Int. J. Mol. Sci.">
        <title>De Novo Assembly and Annotation of 11 Diverse Shrub Willow (Salix) Genomes Reveals Novel Gene Organization in Sex-Linked Regions.</title>
        <authorList>
            <person name="Hyden B."/>
            <person name="Feng K."/>
            <person name="Yates T.B."/>
            <person name="Jawdy S."/>
            <person name="Cereghino C."/>
            <person name="Smart L.B."/>
            <person name="Muchero W."/>
        </authorList>
    </citation>
    <scope>NUCLEOTIDE SEQUENCE</scope>
    <source>
        <tissue evidence="2">Shoot tip</tissue>
    </source>
</reference>
<feature type="compositionally biased region" description="Basic and acidic residues" evidence="1">
    <location>
        <begin position="93"/>
        <end position="113"/>
    </location>
</feature>
<gene>
    <name evidence="2" type="ORF">OIU74_002504</name>
</gene>
<comment type="caution">
    <text evidence="2">The sequence shown here is derived from an EMBL/GenBank/DDBJ whole genome shotgun (WGS) entry which is preliminary data.</text>
</comment>
<name>A0A9Q1APD1_9ROSI</name>
<feature type="compositionally biased region" description="Basic and acidic residues" evidence="1">
    <location>
        <begin position="224"/>
        <end position="236"/>
    </location>
</feature>
<reference evidence="2" key="1">
    <citation type="submission" date="2022-11" db="EMBL/GenBank/DDBJ databases">
        <authorList>
            <person name="Hyden B.L."/>
            <person name="Feng K."/>
            <person name="Yates T."/>
            <person name="Jawdy S."/>
            <person name="Smart L.B."/>
            <person name="Muchero W."/>
        </authorList>
    </citation>
    <scope>NUCLEOTIDE SEQUENCE</scope>
    <source>
        <tissue evidence="2">Shoot tip</tissue>
    </source>
</reference>
<dbReference type="EMBL" id="JAPFFM010000001">
    <property type="protein sequence ID" value="KAJ6778723.1"/>
    <property type="molecule type" value="Genomic_DNA"/>
</dbReference>
<evidence type="ECO:0000313" key="3">
    <source>
        <dbReference type="Proteomes" id="UP001151752"/>
    </source>
</evidence>
<feature type="compositionally biased region" description="Polar residues" evidence="1">
    <location>
        <begin position="122"/>
        <end position="131"/>
    </location>
</feature>
<protein>
    <submittedName>
        <fullName evidence="2">NUCLEOLAR PROTEIN GAR2-LIKE PROTEIN</fullName>
    </submittedName>
</protein>
<dbReference type="Proteomes" id="UP001151752">
    <property type="component" value="Chromosome 16"/>
</dbReference>